<keyword evidence="1" id="KW-0547">Nucleotide-binding</keyword>
<keyword evidence="2" id="KW-0378">Hydrolase</keyword>
<keyword evidence="5" id="KW-0812">Transmembrane</keyword>
<evidence type="ECO:0000256" key="5">
    <source>
        <dbReference type="SAM" id="Phobius"/>
    </source>
</evidence>
<dbReference type="InterPro" id="IPR001650">
    <property type="entry name" value="Helicase_C-like"/>
</dbReference>
<dbReference type="Pfam" id="PF13020">
    <property type="entry name" value="NOV_C"/>
    <property type="match status" value="1"/>
</dbReference>
<dbReference type="SMART" id="SM00487">
    <property type="entry name" value="DEXDc"/>
    <property type="match status" value="1"/>
</dbReference>
<keyword evidence="5" id="KW-1133">Transmembrane helix</keyword>
<keyword evidence="4" id="KW-0067">ATP-binding</keyword>
<feature type="transmembrane region" description="Helical" evidence="5">
    <location>
        <begin position="1006"/>
        <end position="1028"/>
    </location>
</feature>
<dbReference type="STRING" id="416169.RHOFW104T7_15830"/>
<dbReference type="Gene3D" id="3.40.50.10810">
    <property type="entry name" value="Tandem AAA-ATPase domain"/>
    <property type="match status" value="1"/>
</dbReference>
<dbReference type="PANTHER" id="PTHR10799">
    <property type="entry name" value="SNF2/RAD54 HELICASE FAMILY"/>
    <property type="match status" value="1"/>
</dbReference>
<evidence type="ECO:0000256" key="2">
    <source>
        <dbReference type="ARBA" id="ARBA00022801"/>
    </source>
</evidence>
<accession>A0A154QFJ9</accession>
<dbReference type="RefSeq" id="WP_008437340.1">
    <property type="nucleotide sequence ID" value="NZ_LVJS01000051.1"/>
</dbReference>
<dbReference type="InterPro" id="IPR024975">
    <property type="entry name" value="NOV_C"/>
</dbReference>
<evidence type="ECO:0000259" key="7">
    <source>
        <dbReference type="PROSITE" id="PS51194"/>
    </source>
</evidence>
<dbReference type="InterPro" id="IPR038718">
    <property type="entry name" value="SNF2-like_sf"/>
</dbReference>
<dbReference type="InterPro" id="IPR057342">
    <property type="entry name" value="DEXDc_RapA"/>
</dbReference>
<dbReference type="InterPro" id="IPR027417">
    <property type="entry name" value="P-loop_NTPase"/>
</dbReference>
<keyword evidence="9" id="KW-1185">Reference proteome</keyword>
<evidence type="ECO:0000313" key="8">
    <source>
        <dbReference type="EMBL" id="KZC23014.1"/>
    </source>
</evidence>
<dbReference type="InterPro" id="IPR014001">
    <property type="entry name" value="Helicase_ATP-bd"/>
</dbReference>
<sequence length="1169" mass="131494">MKLEDISHGSVVSGISPEGPVTIVATQPIGDEAITVFYRGADGIPAERMLFRADEARLALATVGRPWGFNADGAEFKLAAEALRIKLAHLFDPMMAVHTSNVEPLPHQISAVYETMLPRQPLRFVLADDPGAGKTIMAGLLIRELVMRSDARRILIVAPGSLIGQWQDELREKFGLDFEPFSRERQEACASGNYFAEQDRLLVRLDQLARNDDYREKLSHTHWDLIIVDEAHKLSASYFGGDIKKTQRFELGEQLGGLCRHFLLMTATPHNGKEEDFQLFLSLLDGDRFYGKFREGAHKVDVSDLMRRMVKEKLLKFDGTPLFPERRAYTANYQLSPLEAALYAAVTDYVRHEMNRADRLGGKRKGTVGFALTQLQRRLASSPEAIFQSLRRRHARLETRLEEMKLVARGRRVNEEAELYTAKTIELPDNLDELEDELSPEDYENYADQVVDQATAAETISELEAEIISLQALEAQARAVVDSRSDSKWAQLSHLLHDEPEMRDRSGHRRKLIIFTEHRDTLNYLKARISDTLGNASAVITIHGGTNRDERVKLQELFRQDKDVLVLVATDAAGEGVNLQQANLMVNYDLPWNPNRIEQRFGRIHRIGQQEVCHLWNLVASETREGEVFQKLFDKLEVERKALGGQVFDILGEAFENKSLKDLLLEAIRYGDSPETRARMHQVIDGALDTSHLKAIMDRNALVDNAMSMDQLFAIKEEMDKAQARKLQPYFLRSFFVEAFERVGGQLRRREAHRYEIPHVPAVLRERDRQISETRAPVLTKYERICFDKAEVHMDGRPMADLVHPAHPLMASVIDVMLGEHRAALKQGTVLVDPSDPSDQPGLLLIMEHSIREGSGSSSRVISQRLQFVLADEQGHMRVADAAPHLGMEPLAAADAHLLAPLLKQPWLASGLEARALNHAAIHVVPDHYNEVRQRREHQIDKIHQAVRERLAKEINYLAGRAAELDLEVKAGRQPRVQPESLRRRADELAARLQTRERELQDMRNIVSSTPVIIGGALIIPAGLLAWLRGDAKPVFSIDPAARAAVERRAMAAVTASEEARGHLVKDVSAEKCGWDITAYPPIVDDQLPEPRHIEVKGRAKGQDAVIVTRNEICTALNQGNKFWLAIVLVDGDQVDGPHYVQQPFTQEPEVGVTAVTYTISSLLAKALP</sequence>
<dbReference type="InterPro" id="IPR006935">
    <property type="entry name" value="Helicase/UvrB_N"/>
</dbReference>
<proteinExistence type="predicted"/>
<dbReference type="SMART" id="SM00490">
    <property type="entry name" value="HELICc"/>
    <property type="match status" value="1"/>
</dbReference>
<evidence type="ECO:0000256" key="3">
    <source>
        <dbReference type="ARBA" id="ARBA00022806"/>
    </source>
</evidence>
<reference evidence="8 9" key="1">
    <citation type="journal article" date="2016" name="MBio">
        <title>Lateral Gene Transfer in a Heavy Metal-Contaminated-Groundwater Microbial Community.</title>
        <authorList>
            <person name="Hemme C.L."/>
            <person name="Green S.J."/>
            <person name="Rishishwar L."/>
            <person name="Prakash O."/>
            <person name="Pettenato A."/>
            <person name="Chakraborty R."/>
            <person name="Deutschbauer A.M."/>
            <person name="Van Nostrand J.D."/>
            <person name="Wu L."/>
            <person name="He Z."/>
            <person name="Jordan I.K."/>
            <person name="Hazen T.C."/>
            <person name="Arkin A.P."/>
            <person name="Kostka J.E."/>
            <person name="Zhou J."/>
        </authorList>
    </citation>
    <scope>NUCLEOTIDE SEQUENCE [LARGE SCALE GENOMIC DNA]</scope>
    <source>
        <strain evidence="8 9">FW104-T7</strain>
    </source>
</reference>
<dbReference type="GO" id="GO:0016787">
    <property type="term" value="F:hydrolase activity"/>
    <property type="evidence" value="ECO:0007669"/>
    <property type="project" value="UniProtKB-KW"/>
</dbReference>
<dbReference type="GO" id="GO:0003677">
    <property type="term" value="F:DNA binding"/>
    <property type="evidence" value="ECO:0007669"/>
    <property type="project" value="InterPro"/>
</dbReference>
<evidence type="ECO:0000259" key="6">
    <source>
        <dbReference type="PROSITE" id="PS51192"/>
    </source>
</evidence>
<dbReference type="Pfam" id="PF04851">
    <property type="entry name" value="ResIII"/>
    <property type="match status" value="1"/>
</dbReference>
<dbReference type="Pfam" id="PF00271">
    <property type="entry name" value="Helicase_C"/>
    <property type="match status" value="1"/>
</dbReference>
<keyword evidence="5" id="KW-0472">Membrane</keyword>
<organism evidence="8 9">
    <name type="scientific">Rhodanobacter thiooxydans</name>
    <dbReference type="NCBI Taxonomy" id="416169"/>
    <lineage>
        <taxon>Bacteria</taxon>
        <taxon>Pseudomonadati</taxon>
        <taxon>Pseudomonadota</taxon>
        <taxon>Gammaproteobacteria</taxon>
        <taxon>Lysobacterales</taxon>
        <taxon>Rhodanobacteraceae</taxon>
        <taxon>Rhodanobacter</taxon>
    </lineage>
</organism>
<comment type="caution">
    <text evidence="8">The sequence shown here is derived from an EMBL/GenBank/DDBJ whole genome shotgun (WGS) entry which is preliminary data.</text>
</comment>
<dbReference type="GO" id="GO:0005524">
    <property type="term" value="F:ATP binding"/>
    <property type="evidence" value="ECO:0007669"/>
    <property type="project" value="InterPro"/>
</dbReference>
<dbReference type="InterPro" id="IPR049730">
    <property type="entry name" value="SNF2/RAD54-like_C"/>
</dbReference>
<dbReference type="GO" id="GO:0004386">
    <property type="term" value="F:helicase activity"/>
    <property type="evidence" value="ECO:0007669"/>
    <property type="project" value="UniProtKB-KW"/>
</dbReference>
<dbReference type="Gene3D" id="3.40.50.300">
    <property type="entry name" value="P-loop containing nucleotide triphosphate hydrolases"/>
    <property type="match status" value="1"/>
</dbReference>
<keyword evidence="3 8" id="KW-0347">Helicase</keyword>
<dbReference type="eggNOG" id="COG0553">
    <property type="taxonomic scope" value="Bacteria"/>
</dbReference>
<evidence type="ECO:0000256" key="4">
    <source>
        <dbReference type="ARBA" id="ARBA00022840"/>
    </source>
</evidence>
<dbReference type="EMBL" id="LVJS01000051">
    <property type="protein sequence ID" value="KZC23014.1"/>
    <property type="molecule type" value="Genomic_DNA"/>
</dbReference>
<feature type="domain" description="Helicase ATP-binding" evidence="6">
    <location>
        <begin position="115"/>
        <end position="287"/>
    </location>
</feature>
<dbReference type="SUPFAM" id="SSF52540">
    <property type="entry name" value="P-loop containing nucleoside triphosphate hydrolases"/>
    <property type="match status" value="2"/>
</dbReference>
<dbReference type="PROSITE" id="PS51192">
    <property type="entry name" value="HELICASE_ATP_BIND_1"/>
    <property type="match status" value="1"/>
</dbReference>
<dbReference type="PROSITE" id="PS51194">
    <property type="entry name" value="HELICASE_CTER"/>
    <property type="match status" value="1"/>
</dbReference>
<protein>
    <submittedName>
        <fullName evidence="8">RNA helicase</fullName>
    </submittedName>
</protein>
<dbReference type="AlphaFoldDB" id="A0A154QFJ9"/>
<dbReference type="CDD" id="cd18011">
    <property type="entry name" value="DEXDc_RapA"/>
    <property type="match status" value="1"/>
</dbReference>
<name>A0A154QFJ9_9GAMM</name>
<feature type="domain" description="Helicase C-terminal" evidence="7">
    <location>
        <begin position="491"/>
        <end position="656"/>
    </location>
</feature>
<evidence type="ECO:0000313" key="9">
    <source>
        <dbReference type="Proteomes" id="UP000076131"/>
    </source>
</evidence>
<dbReference type="Proteomes" id="UP000076131">
    <property type="component" value="Unassembled WGS sequence"/>
</dbReference>
<evidence type="ECO:0000256" key="1">
    <source>
        <dbReference type="ARBA" id="ARBA00022741"/>
    </source>
</evidence>
<gene>
    <name evidence="8" type="ORF">RHOFW104T7_15830</name>
</gene>
<dbReference type="CDD" id="cd18793">
    <property type="entry name" value="SF2_C_SNF"/>
    <property type="match status" value="1"/>
</dbReference>